<dbReference type="Proteomes" id="UP000008827">
    <property type="component" value="Chromosome 16"/>
</dbReference>
<evidence type="ECO:0000313" key="2">
    <source>
        <dbReference type="EMBL" id="KRH06566.1"/>
    </source>
</evidence>
<dbReference type="InParanoid" id="A0A0R0FKQ1"/>
<dbReference type="Gramene" id="KRH06566">
    <property type="protein sequence ID" value="KRH06566"/>
    <property type="gene ID" value="GLYMA_16G031200"/>
</dbReference>
<dbReference type="PaxDb" id="3847-GLYMA16G03461.1"/>
<organism evidence="2">
    <name type="scientific">Glycine max</name>
    <name type="common">Soybean</name>
    <name type="synonym">Glycine hispida</name>
    <dbReference type="NCBI Taxonomy" id="3847"/>
    <lineage>
        <taxon>Eukaryota</taxon>
        <taxon>Viridiplantae</taxon>
        <taxon>Streptophyta</taxon>
        <taxon>Embryophyta</taxon>
        <taxon>Tracheophyta</taxon>
        <taxon>Spermatophyta</taxon>
        <taxon>Magnoliopsida</taxon>
        <taxon>eudicotyledons</taxon>
        <taxon>Gunneridae</taxon>
        <taxon>Pentapetalae</taxon>
        <taxon>rosids</taxon>
        <taxon>fabids</taxon>
        <taxon>Fabales</taxon>
        <taxon>Fabaceae</taxon>
        <taxon>Papilionoideae</taxon>
        <taxon>50 kb inversion clade</taxon>
        <taxon>NPAAA clade</taxon>
        <taxon>indigoferoid/millettioid clade</taxon>
        <taxon>Phaseoleae</taxon>
        <taxon>Glycine</taxon>
        <taxon>Glycine subgen. Soja</taxon>
    </lineage>
</organism>
<evidence type="ECO:0000313" key="4">
    <source>
        <dbReference type="Proteomes" id="UP000008827"/>
    </source>
</evidence>
<dbReference type="InterPro" id="IPR057135">
    <property type="entry name" value="At4g27190-like_LRR"/>
</dbReference>
<name>A0A0R0FKQ1_SOYBN</name>
<dbReference type="SUPFAM" id="SSF52047">
    <property type="entry name" value="RNI-like"/>
    <property type="match status" value="1"/>
</dbReference>
<evidence type="ECO:0000313" key="3">
    <source>
        <dbReference type="EnsemblPlants" id="KRH06566"/>
    </source>
</evidence>
<keyword evidence="4" id="KW-1185">Reference proteome</keyword>
<dbReference type="EMBL" id="CM000849">
    <property type="protein sequence ID" value="KRH06566.1"/>
    <property type="molecule type" value="Genomic_DNA"/>
</dbReference>
<feature type="domain" description="Disease resistance protein At4g27190-like leucine-rich repeats" evidence="1">
    <location>
        <begin position="17"/>
        <end position="130"/>
    </location>
</feature>
<dbReference type="EnsemblPlants" id="KRH06566">
    <property type="protein sequence ID" value="KRH06566"/>
    <property type="gene ID" value="GLYMA_16G031200"/>
</dbReference>
<dbReference type="AlphaFoldDB" id="A0A0R0FKQ1"/>
<reference evidence="2 3" key="1">
    <citation type="journal article" date="2010" name="Nature">
        <title>Genome sequence of the palaeopolyploid soybean.</title>
        <authorList>
            <person name="Schmutz J."/>
            <person name="Cannon S.B."/>
            <person name="Schlueter J."/>
            <person name="Ma J."/>
            <person name="Mitros T."/>
            <person name="Nelson W."/>
            <person name="Hyten D.L."/>
            <person name="Song Q."/>
            <person name="Thelen J.J."/>
            <person name="Cheng J."/>
            <person name="Xu D."/>
            <person name="Hellsten U."/>
            <person name="May G.D."/>
            <person name="Yu Y."/>
            <person name="Sakurai T."/>
            <person name="Umezawa T."/>
            <person name="Bhattacharyya M.K."/>
            <person name="Sandhu D."/>
            <person name="Valliyodan B."/>
            <person name="Lindquist E."/>
            <person name="Peto M."/>
            <person name="Grant D."/>
            <person name="Shu S."/>
            <person name="Goodstein D."/>
            <person name="Barry K."/>
            <person name="Futrell-Griggs M."/>
            <person name="Abernathy B."/>
            <person name="Du J."/>
            <person name="Tian Z."/>
            <person name="Zhu L."/>
            <person name="Gill N."/>
            <person name="Joshi T."/>
            <person name="Libault M."/>
            <person name="Sethuraman A."/>
            <person name="Zhang X.-C."/>
            <person name="Shinozaki K."/>
            <person name="Nguyen H.T."/>
            <person name="Wing R.A."/>
            <person name="Cregan P."/>
            <person name="Specht J."/>
            <person name="Grimwood J."/>
            <person name="Rokhsar D."/>
            <person name="Stacey G."/>
            <person name="Shoemaker R.C."/>
            <person name="Jackson S.A."/>
        </authorList>
    </citation>
    <scope>NUCLEOTIDE SEQUENCE [LARGE SCALE GENOMIC DNA]</scope>
    <source>
        <strain evidence="3">cv. Williams 82</strain>
        <tissue evidence="2">Callus</tissue>
    </source>
</reference>
<protein>
    <recommendedName>
        <fullName evidence="1">Disease resistance protein At4g27190-like leucine-rich repeats domain-containing protein</fullName>
    </recommendedName>
</protein>
<accession>A0A0R0FKQ1</accession>
<proteinExistence type="predicted"/>
<evidence type="ECO:0000259" key="1">
    <source>
        <dbReference type="Pfam" id="PF23247"/>
    </source>
</evidence>
<dbReference type="Pfam" id="PF23247">
    <property type="entry name" value="LRR_RPS2"/>
    <property type="match status" value="1"/>
</dbReference>
<sequence length="130" mass="14981">MMIRFLVSFLCTLKGVKNYTRFSRVTWKGWFESLESLKVFECWSVEVIFKIKDSQQIDASAGIDTNLWLILVDNLPKLKQVWSTDPKGILNFKNLPSIVVSCCHKPRDVFPASVAKDVQKLECMSVQFCQ</sequence>
<reference evidence="3" key="2">
    <citation type="submission" date="2018-02" db="UniProtKB">
        <authorList>
            <consortium name="EnsemblPlants"/>
        </authorList>
    </citation>
    <scope>IDENTIFICATION</scope>
    <source>
        <strain evidence="3">Williams 82</strain>
    </source>
</reference>
<gene>
    <name evidence="2" type="ORF">GLYMA_16G031200</name>
</gene>
<reference evidence="2" key="3">
    <citation type="submission" date="2018-07" db="EMBL/GenBank/DDBJ databases">
        <title>WGS assembly of Glycine max.</title>
        <authorList>
            <person name="Schmutz J."/>
            <person name="Cannon S."/>
            <person name="Schlueter J."/>
            <person name="Ma J."/>
            <person name="Mitros T."/>
            <person name="Nelson W."/>
            <person name="Hyten D."/>
            <person name="Song Q."/>
            <person name="Thelen J."/>
            <person name="Cheng J."/>
            <person name="Xu D."/>
            <person name="Hellsten U."/>
            <person name="May G."/>
            <person name="Yu Y."/>
            <person name="Sakurai T."/>
            <person name="Umezawa T."/>
            <person name="Bhattacharyya M."/>
            <person name="Sandhu D."/>
            <person name="Valliyodan B."/>
            <person name="Lindquist E."/>
            <person name="Peto M."/>
            <person name="Grant D."/>
            <person name="Shu S."/>
            <person name="Goodstein D."/>
            <person name="Barry K."/>
            <person name="Futrell-Griggs M."/>
            <person name="Abernathy B."/>
            <person name="Du J."/>
            <person name="Tian Z."/>
            <person name="Zhu L."/>
            <person name="Gill N."/>
            <person name="Joshi T."/>
            <person name="Libault M."/>
            <person name="Sethuraman A."/>
            <person name="Zhang X."/>
            <person name="Shinozaki K."/>
            <person name="Nguyen H."/>
            <person name="Wing R."/>
            <person name="Cregan P."/>
            <person name="Specht J."/>
            <person name="Grimwood J."/>
            <person name="Rokhsar D."/>
            <person name="Stacey G."/>
            <person name="Shoemaker R."/>
            <person name="Jackson S."/>
        </authorList>
    </citation>
    <scope>NUCLEOTIDE SEQUENCE</scope>
    <source>
        <tissue evidence="2">Callus</tissue>
    </source>
</reference>